<dbReference type="Pfam" id="PF04140">
    <property type="entry name" value="ICMT"/>
    <property type="match status" value="1"/>
</dbReference>
<evidence type="ECO:0000256" key="4">
    <source>
        <dbReference type="ARBA" id="ARBA00023136"/>
    </source>
</evidence>
<organism evidence="6 7">
    <name type="scientific">Spirosoma arboris</name>
    <dbReference type="NCBI Taxonomy" id="2682092"/>
    <lineage>
        <taxon>Bacteria</taxon>
        <taxon>Pseudomonadati</taxon>
        <taxon>Bacteroidota</taxon>
        <taxon>Cytophagia</taxon>
        <taxon>Cytophagales</taxon>
        <taxon>Cytophagaceae</taxon>
        <taxon>Spirosoma</taxon>
    </lineage>
</organism>
<evidence type="ECO:0000313" key="7">
    <source>
        <dbReference type="Proteomes" id="UP000436006"/>
    </source>
</evidence>
<evidence type="ECO:0000256" key="1">
    <source>
        <dbReference type="ARBA" id="ARBA00004141"/>
    </source>
</evidence>
<dbReference type="EMBL" id="WPIN01000013">
    <property type="protein sequence ID" value="MVM33953.1"/>
    <property type="molecule type" value="Genomic_DNA"/>
</dbReference>
<reference evidence="6 7" key="1">
    <citation type="submission" date="2019-12" db="EMBL/GenBank/DDBJ databases">
        <title>Spirosoma sp. HMF4905 genome sequencing and assembly.</title>
        <authorList>
            <person name="Kang H."/>
            <person name="Cha I."/>
            <person name="Kim H."/>
            <person name="Joh K."/>
        </authorList>
    </citation>
    <scope>NUCLEOTIDE SEQUENCE [LARGE SCALE GENOMIC DNA]</scope>
    <source>
        <strain evidence="6 7">HMF4905</strain>
    </source>
</reference>
<evidence type="ECO:0000313" key="6">
    <source>
        <dbReference type="EMBL" id="MVM33953.1"/>
    </source>
</evidence>
<dbReference type="AlphaFoldDB" id="A0A7K1SJM2"/>
<dbReference type="GO" id="GO:0016020">
    <property type="term" value="C:membrane"/>
    <property type="evidence" value="ECO:0007669"/>
    <property type="project" value="UniProtKB-SubCell"/>
</dbReference>
<accession>A0A7K1SJM2</accession>
<dbReference type="Proteomes" id="UP000436006">
    <property type="component" value="Unassembled WGS sequence"/>
</dbReference>
<name>A0A7K1SJM2_9BACT</name>
<sequence length="92" mass="11049">MEPVLEIRPQHQLVVSGLYRYVRHPMYADMLLWVVSFGLLTANWFYSLTMSVGMTILFVVRIPDEEKLMIDQFGDQYRHYMKTTKRLIPYLF</sequence>
<comment type="caution">
    <text evidence="6">The sequence shown here is derived from an EMBL/GenBank/DDBJ whole genome shotgun (WGS) entry which is preliminary data.</text>
</comment>
<comment type="subcellular location">
    <subcellularLocation>
        <location evidence="1">Membrane</location>
        <topology evidence="1">Multi-pass membrane protein</topology>
    </subcellularLocation>
</comment>
<dbReference type="InterPro" id="IPR007269">
    <property type="entry name" value="ICMT_MeTrfase"/>
</dbReference>
<dbReference type="GO" id="GO:0004671">
    <property type="term" value="F:protein C-terminal S-isoprenylcysteine carboxyl O-methyltransferase activity"/>
    <property type="evidence" value="ECO:0007669"/>
    <property type="project" value="InterPro"/>
</dbReference>
<dbReference type="PANTHER" id="PTHR43847:SF1">
    <property type="entry name" value="BLL3993 PROTEIN"/>
    <property type="match status" value="1"/>
</dbReference>
<keyword evidence="7" id="KW-1185">Reference proteome</keyword>
<evidence type="ECO:0000256" key="5">
    <source>
        <dbReference type="SAM" id="Phobius"/>
    </source>
</evidence>
<dbReference type="InterPro" id="IPR052527">
    <property type="entry name" value="Metal_cation-efflux_comp"/>
</dbReference>
<feature type="transmembrane region" description="Helical" evidence="5">
    <location>
        <begin position="30"/>
        <end position="60"/>
    </location>
</feature>
<dbReference type="Gene3D" id="1.20.120.1630">
    <property type="match status" value="1"/>
</dbReference>
<proteinExistence type="predicted"/>
<protein>
    <submittedName>
        <fullName evidence="6">DUF1295 domain-containing protein</fullName>
    </submittedName>
</protein>
<gene>
    <name evidence="6" type="ORF">GO755_28215</name>
</gene>
<evidence type="ECO:0000256" key="3">
    <source>
        <dbReference type="ARBA" id="ARBA00022989"/>
    </source>
</evidence>
<evidence type="ECO:0000256" key="2">
    <source>
        <dbReference type="ARBA" id="ARBA00022692"/>
    </source>
</evidence>
<dbReference type="PANTHER" id="PTHR43847">
    <property type="entry name" value="BLL3993 PROTEIN"/>
    <property type="match status" value="1"/>
</dbReference>
<keyword evidence="3 5" id="KW-1133">Transmembrane helix</keyword>
<keyword evidence="2 5" id="KW-0812">Transmembrane</keyword>
<keyword evidence="4 5" id="KW-0472">Membrane</keyword>